<evidence type="ECO:0000313" key="4">
    <source>
        <dbReference type="Proteomes" id="UP000000517"/>
    </source>
</evidence>
<dbReference type="EMBL" id="CP001792">
    <property type="protein sequence ID" value="ACX74977.1"/>
    <property type="molecule type" value="Genomic_DNA"/>
</dbReference>
<evidence type="ECO:0000313" key="3">
    <source>
        <dbReference type="EMBL" id="ADL27299.1"/>
    </source>
</evidence>
<dbReference type="RefSeq" id="WP_014546078.1">
    <property type="nucleotide sequence ID" value="NC_013410.1"/>
</dbReference>
<proteinExistence type="predicted"/>
<keyword evidence="5" id="KW-1185">Reference proteome</keyword>
<dbReference type="AlphaFoldDB" id="C9RQZ1"/>
<dbReference type="HOGENOM" id="CLU_168268_1_0_0"/>
<reference evidence="2 5" key="1">
    <citation type="submission" date="2009-10" db="EMBL/GenBank/DDBJ databases">
        <title>Complete sequence of Fibrobacter succinogenes subsp. succinogenes S85.</title>
        <authorList>
            <consortium name="US DOE Joint Genome Institute"/>
            <person name="Lucas S."/>
            <person name="Copeland A."/>
            <person name="Lapidus A."/>
            <person name="Glavina del Rio T."/>
            <person name="Tice H."/>
            <person name="Bruce D."/>
            <person name="Goodwin L."/>
            <person name="Pitluck S."/>
            <person name="Chertkov O."/>
            <person name="Detter J.C."/>
            <person name="Han C."/>
            <person name="Tapia R."/>
            <person name="Larimer F."/>
            <person name="Land M."/>
            <person name="Hauser L."/>
            <person name="Kyrpides N."/>
            <person name="Mikhailova N."/>
            <person name="Weimer P.J."/>
            <person name="Stevenson D.M."/>
            <person name="Boyum J."/>
            <person name="Brumm P.I."/>
            <person name="Mead D."/>
        </authorList>
    </citation>
    <scope>NUCLEOTIDE SEQUENCE [LARGE SCALE GENOMIC DNA]</scope>
    <source>
        <strain evidence="5">ATCC 19169 / S85</strain>
        <strain evidence="2">S85</strain>
    </source>
</reference>
<organism evidence="3 4">
    <name type="scientific">Fibrobacter succinogenes (strain ATCC 19169 / S85)</name>
    <dbReference type="NCBI Taxonomy" id="59374"/>
    <lineage>
        <taxon>Bacteria</taxon>
        <taxon>Pseudomonadati</taxon>
        <taxon>Fibrobacterota</taxon>
        <taxon>Fibrobacteria</taxon>
        <taxon>Fibrobacterales</taxon>
        <taxon>Fibrobacteraceae</taxon>
        <taxon>Fibrobacter</taxon>
    </lineage>
</organism>
<gene>
    <name evidence="2" type="ordered locus">Fisuc_1379</name>
    <name evidence="3" type="ordered locus">FSU_1845</name>
</gene>
<dbReference type="KEGG" id="fsu:Fisuc_1379"/>
<evidence type="ECO:0000313" key="5">
    <source>
        <dbReference type="Proteomes" id="UP000001497"/>
    </source>
</evidence>
<feature type="domain" description="HipA N-terminal subdomain 1" evidence="1">
    <location>
        <begin position="13"/>
        <end position="108"/>
    </location>
</feature>
<protein>
    <submittedName>
        <fullName evidence="2">HipA N-terminal domain protein</fullName>
    </submittedName>
</protein>
<dbReference type="STRING" id="59374.FSU_1845"/>
<dbReference type="eggNOG" id="COG3550">
    <property type="taxonomic scope" value="Bacteria"/>
</dbReference>
<accession>C9RQZ1</accession>
<sequence length="112" mass="12778">MNSIYYKIRKAFVFKNGKIAGILLASKRRFVFIYDADYIDKDGTSIAINLPKSKRIFYSKCLFPFFSGLLPEGENRADICKRLKINVNDDFAVLLALCKNESIGDITVQEAR</sequence>
<dbReference type="Proteomes" id="UP000000517">
    <property type="component" value="Chromosome"/>
</dbReference>
<dbReference type="OrthoDB" id="196808at2"/>
<dbReference type="EMBL" id="CP002158">
    <property type="protein sequence ID" value="ADL27299.1"/>
    <property type="molecule type" value="Genomic_DNA"/>
</dbReference>
<reference evidence="4" key="2">
    <citation type="submission" date="2010-08" db="EMBL/GenBank/DDBJ databases">
        <title>Complete sequence of Fibrobacter succinogenes subsp. succinogenes S85.</title>
        <authorList>
            <person name="Durkin A.S."/>
            <person name="Nelson K.E."/>
            <person name="Morrison M."/>
            <person name="Forsberg C.W."/>
            <person name="Wilson D.B."/>
            <person name="Russell J.B."/>
            <person name="Cann I.K.O."/>
            <person name="Mackie R.I."/>
            <person name="White B.A."/>
        </authorList>
    </citation>
    <scope>NUCLEOTIDE SEQUENCE [LARGE SCALE GENOMIC DNA]</scope>
    <source>
        <strain evidence="4">ATCC 19169 / S85</strain>
    </source>
</reference>
<dbReference type="NCBIfam" id="TIGR03071">
    <property type="entry name" value="couple_hipA"/>
    <property type="match status" value="1"/>
</dbReference>
<dbReference type="KEGG" id="fsc:FSU_1845"/>
<name>C9RQZ1_FIBSS</name>
<dbReference type="Proteomes" id="UP000001497">
    <property type="component" value="Chromosome"/>
</dbReference>
<dbReference type="InterPro" id="IPR017508">
    <property type="entry name" value="HipA_N1"/>
</dbReference>
<dbReference type="Pfam" id="PF13657">
    <property type="entry name" value="Couple_hipA"/>
    <property type="match status" value="1"/>
</dbReference>
<evidence type="ECO:0000259" key="1">
    <source>
        <dbReference type="Pfam" id="PF13657"/>
    </source>
</evidence>
<evidence type="ECO:0000313" key="2">
    <source>
        <dbReference type="EMBL" id="ACX74977.1"/>
    </source>
</evidence>
<reference evidence="3" key="3">
    <citation type="submission" date="2010-08" db="EMBL/GenBank/DDBJ databases">
        <authorList>
            <person name="Durkin A.S."/>
            <person name="Nelson K.E."/>
            <person name="Morrison M."/>
            <person name="Forsberg C.W."/>
            <person name="Wilson D.B."/>
            <person name="Russell J.B."/>
            <person name="Cann I.K.O."/>
            <person name="Mackie R.I."/>
            <person name="White B.A."/>
        </authorList>
    </citation>
    <scope>NUCLEOTIDE SEQUENCE</scope>
    <source>
        <strain evidence="3">S85</strain>
    </source>
</reference>